<name>A0ABS2NAF2_9BACI</name>
<keyword evidence="11 12" id="KW-0472">Membrane</keyword>
<gene>
    <name evidence="14" type="ORF">JOC86_001374</name>
</gene>
<protein>
    <submittedName>
        <fullName evidence="14">Stage IV sporulation protein FB</fullName>
        <ecNumber evidence="14">3.4.24.-</ecNumber>
    </submittedName>
</protein>
<reference evidence="14 15" key="1">
    <citation type="submission" date="2021-01" db="EMBL/GenBank/DDBJ databases">
        <title>Genomic Encyclopedia of Type Strains, Phase IV (KMG-IV): sequencing the most valuable type-strain genomes for metagenomic binning, comparative biology and taxonomic classification.</title>
        <authorList>
            <person name="Goeker M."/>
        </authorList>
    </citation>
    <scope>NUCLEOTIDE SEQUENCE [LARGE SCALE GENOMIC DNA]</scope>
    <source>
        <strain evidence="14 15">DSM 24834</strain>
    </source>
</reference>
<feature type="transmembrane region" description="Helical" evidence="12">
    <location>
        <begin position="85"/>
        <end position="106"/>
    </location>
</feature>
<sequence>MNKHVMSVLGKVSIHPLLWLVIGIAVVTAHFIELLMLLVIILIHELGHGVMAHVFSWRIKRISLLPFGGVAEMDEHGNRSLKEELLVIIAGPLQHVWLMAVAWLLFSLGLFPDRMFELFIQYNLMVLLFNLLPIWPLDGGKILSVIFGYRMTFIKAYEWTIFFSLAMLFLLHFIVIVTVPFHLNLWIILTFLYFSLWAEWKQRRYTFMKFLLERYYGKNESFQQLKPLIINGEDSLATVLEKFQRGYKHPLIIYEGNKEAGKLDENELLHAFFAEKKTTAKTKDLLYLI</sequence>
<feature type="transmembrane region" description="Helical" evidence="12">
    <location>
        <begin position="17"/>
        <end position="43"/>
    </location>
</feature>
<feature type="transmembrane region" description="Helical" evidence="12">
    <location>
        <begin position="183"/>
        <end position="200"/>
    </location>
</feature>
<evidence type="ECO:0000256" key="7">
    <source>
        <dbReference type="ARBA" id="ARBA00022801"/>
    </source>
</evidence>
<comment type="similarity">
    <text evidence="3">Belongs to the peptidase M50B family.</text>
</comment>
<evidence type="ECO:0000256" key="8">
    <source>
        <dbReference type="ARBA" id="ARBA00022833"/>
    </source>
</evidence>
<evidence type="ECO:0000256" key="12">
    <source>
        <dbReference type="SAM" id="Phobius"/>
    </source>
</evidence>
<keyword evidence="9 12" id="KW-1133">Transmembrane helix</keyword>
<keyword evidence="5 12" id="KW-0812">Transmembrane</keyword>
<dbReference type="Pfam" id="PF02163">
    <property type="entry name" value="Peptidase_M50"/>
    <property type="match status" value="2"/>
</dbReference>
<proteinExistence type="inferred from homology"/>
<evidence type="ECO:0000313" key="14">
    <source>
        <dbReference type="EMBL" id="MBM7584837.1"/>
    </source>
</evidence>
<feature type="domain" description="Peptidase M50" evidence="13">
    <location>
        <begin position="34"/>
        <end position="106"/>
    </location>
</feature>
<dbReference type="PANTHER" id="PTHR39188:SF3">
    <property type="entry name" value="STAGE IV SPORULATION PROTEIN FB"/>
    <property type="match status" value="1"/>
</dbReference>
<keyword evidence="7 14" id="KW-0378">Hydrolase</keyword>
<comment type="caution">
    <text evidence="14">The sequence shown here is derived from an EMBL/GenBank/DDBJ whole genome shotgun (WGS) entry which is preliminary data.</text>
</comment>
<feature type="domain" description="Peptidase M50" evidence="13">
    <location>
        <begin position="114"/>
        <end position="171"/>
    </location>
</feature>
<feature type="transmembrane region" description="Helical" evidence="12">
    <location>
        <begin position="156"/>
        <end position="177"/>
    </location>
</feature>
<comment type="cofactor">
    <cofactor evidence="1">
        <name>Zn(2+)</name>
        <dbReference type="ChEBI" id="CHEBI:29105"/>
    </cofactor>
</comment>
<keyword evidence="4" id="KW-0645">Protease</keyword>
<dbReference type="PANTHER" id="PTHR39188">
    <property type="entry name" value="MEMBRANE-ASSOCIATED ZINC METALLOPROTEASE M50B"/>
    <property type="match status" value="1"/>
</dbReference>
<dbReference type="InterPro" id="IPR008915">
    <property type="entry name" value="Peptidase_M50"/>
</dbReference>
<dbReference type="RefSeq" id="WP_205169299.1">
    <property type="nucleotide sequence ID" value="NZ_JAFBDZ010000001.1"/>
</dbReference>
<dbReference type="EMBL" id="JAFBDZ010000001">
    <property type="protein sequence ID" value="MBM7584837.1"/>
    <property type="molecule type" value="Genomic_DNA"/>
</dbReference>
<dbReference type="CDD" id="cd06161">
    <property type="entry name" value="S2P-M50_SpoIVFB"/>
    <property type="match status" value="1"/>
</dbReference>
<dbReference type="GO" id="GO:0016787">
    <property type="term" value="F:hydrolase activity"/>
    <property type="evidence" value="ECO:0007669"/>
    <property type="project" value="UniProtKB-KW"/>
</dbReference>
<keyword evidence="10" id="KW-0482">Metalloprotease</keyword>
<accession>A0ABS2NAF2</accession>
<keyword evidence="15" id="KW-1185">Reference proteome</keyword>
<comment type="subcellular location">
    <subcellularLocation>
        <location evidence="2">Membrane</location>
        <topology evidence="2">Multi-pass membrane protein</topology>
    </subcellularLocation>
</comment>
<keyword evidence="8" id="KW-0862">Zinc</keyword>
<evidence type="ECO:0000259" key="13">
    <source>
        <dbReference type="Pfam" id="PF02163"/>
    </source>
</evidence>
<evidence type="ECO:0000256" key="1">
    <source>
        <dbReference type="ARBA" id="ARBA00001947"/>
    </source>
</evidence>
<evidence type="ECO:0000313" key="15">
    <source>
        <dbReference type="Proteomes" id="UP001646157"/>
    </source>
</evidence>
<evidence type="ECO:0000256" key="4">
    <source>
        <dbReference type="ARBA" id="ARBA00022670"/>
    </source>
</evidence>
<evidence type="ECO:0000256" key="11">
    <source>
        <dbReference type="ARBA" id="ARBA00023136"/>
    </source>
</evidence>
<evidence type="ECO:0000256" key="10">
    <source>
        <dbReference type="ARBA" id="ARBA00023049"/>
    </source>
</evidence>
<dbReference type="Proteomes" id="UP001646157">
    <property type="component" value="Unassembled WGS sequence"/>
</dbReference>
<dbReference type="EC" id="3.4.24.-" evidence="14"/>
<evidence type="ECO:0000256" key="6">
    <source>
        <dbReference type="ARBA" id="ARBA00022723"/>
    </source>
</evidence>
<keyword evidence="6" id="KW-0479">Metal-binding</keyword>
<evidence type="ECO:0000256" key="5">
    <source>
        <dbReference type="ARBA" id="ARBA00022692"/>
    </source>
</evidence>
<evidence type="ECO:0000256" key="2">
    <source>
        <dbReference type="ARBA" id="ARBA00004141"/>
    </source>
</evidence>
<organism evidence="14 15">
    <name type="scientific">Rossellomorea pakistanensis</name>
    <dbReference type="NCBI Taxonomy" id="992288"/>
    <lineage>
        <taxon>Bacteria</taxon>
        <taxon>Bacillati</taxon>
        <taxon>Bacillota</taxon>
        <taxon>Bacilli</taxon>
        <taxon>Bacillales</taxon>
        <taxon>Bacillaceae</taxon>
        <taxon>Rossellomorea</taxon>
    </lineage>
</organism>
<evidence type="ECO:0000256" key="3">
    <source>
        <dbReference type="ARBA" id="ARBA00007931"/>
    </source>
</evidence>
<evidence type="ECO:0000256" key="9">
    <source>
        <dbReference type="ARBA" id="ARBA00022989"/>
    </source>
</evidence>